<dbReference type="Proteomes" id="UP000524246">
    <property type="component" value="Unassembled WGS sequence"/>
</dbReference>
<organism evidence="3 4">
    <name type="scientific">SAR324 cluster bacterium</name>
    <dbReference type="NCBI Taxonomy" id="2024889"/>
    <lineage>
        <taxon>Bacteria</taxon>
        <taxon>Deltaproteobacteria</taxon>
        <taxon>SAR324 cluster</taxon>
    </lineage>
</organism>
<comment type="caution">
    <text evidence="3">The sequence shown here is derived from an EMBL/GenBank/DDBJ whole genome shotgun (WGS) entry which is preliminary data.</text>
</comment>
<accession>A0A7X9FP99</accession>
<dbReference type="AlphaFoldDB" id="A0A7X9FP99"/>
<evidence type="ECO:0000256" key="1">
    <source>
        <dbReference type="SAM" id="MobiDB-lite"/>
    </source>
</evidence>
<gene>
    <name evidence="3" type="ORF">GYA55_01265</name>
</gene>
<evidence type="ECO:0000313" key="4">
    <source>
        <dbReference type="Proteomes" id="UP000524246"/>
    </source>
</evidence>
<evidence type="ECO:0000256" key="2">
    <source>
        <dbReference type="SAM" id="SignalP"/>
    </source>
</evidence>
<feature type="region of interest" description="Disordered" evidence="1">
    <location>
        <begin position="86"/>
        <end position="108"/>
    </location>
</feature>
<protein>
    <submittedName>
        <fullName evidence="3">Uncharacterized protein</fullName>
    </submittedName>
</protein>
<reference evidence="3 4" key="1">
    <citation type="journal article" date="2020" name="Biotechnol. Biofuels">
        <title>New insights from the biogas microbiome by comprehensive genome-resolved metagenomics of nearly 1600 species originating from multiple anaerobic digesters.</title>
        <authorList>
            <person name="Campanaro S."/>
            <person name="Treu L."/>
            <person name="Rodriguez-R L.M."/>
            <person name="Kovalovszki A."/>
            <person name="Ziels R.M."/>
            <person name="Maus I."/>
            <person name="Zhu X."/>
            <person name="Kougias P.G."/>
            <person name="Basile A."/>
            <person name="Luo G."/>
            <person name="Schluter A."/>
            <person name="Konstantinidis K.T."/>
            <person name="Angelidaki I."/>
        </authorList>
    </citation>
    <scope>NUCLEOTIDE SEQUENCE [LARGE SCALE GENOMIC DNA]</scope>
    <source>
        <strain evidence="3">AS27yjCOA_65</strain>
    </source>
</reference>
<evidence type="ECO:0000313" key="3">
    <source>
        <dbReference type="EMBL" id="NMC61776.1"/>
    </source>
</evidence>
<proteinExistence type="predicted"/>
<feature type="signal peptide" evidence="2">
    <location>
        <begin position="1"/>
        <end position="27"/>
    </location>
</feature>
<keyword evidence="2" id="KW-0732">Signal</keyword>
<sequence length="108" mass="12462">MTHRILKMVFLLVIFATQLGFSSNAHARMRRVYNPYEVSNPFGVRRNAFSNNRMYGTFYQPIRRFRELGDSAVSIGRNLLANVTSGRDLAPSKKQNTHSSRHWSQSLD</sequence>
<feature type="chain" id="PRO_5031537118" evidence="2">
    <location>
        <begin position="28"/>
        <end position="108"/>
    </location>
</feature>
<name>A0A7X9FP99_9DELT</name>
<dbReference type="EMBL" id="JAAZON010000046">
    <property type="protein sequence ID" value="NMC61776.1"/>
    <property type="molecule type" value="Genomic_DNA"/>
</dbReference>